<organism evidence="3 4">
    <name type="scientific">Morella rubra</name>
    <name type="common">Chinese bayberry</name>
    <dbReference type="NCBI Taxonomy" id="262757"/>
    <lineage>
        <taxon>Eukaryota</taxon>
        <taxon>Viridiplantae</taxon>
        <taxon>Streptophyta</taxon>
        <taxon>Embryophyta</taxon>
        <taxon>Tracheophyta</taxon>
        <taxon>Spermatophyta</taxon>
        <taxon>Magnoliopsida</taxon>
        <taxon>eudicotyledons</taxon>
        <taxon>Gunneridae</taxon>
        <taxon>Pentapetalae</taxon>
        <taxon>rosids</taxon>
        <taxon>fabids</taxon>
        <taxon>Fagales</taxon>
        <taxon>Myricaceae</taxon>
        <taxon>Morella</taxon>
    </lineage>
</organism>
<dbReference type="OrthoDB" id="1045822at2759"/>
<feature type="compositionally biased region" description="Pro residues" evidence="1">
    <location>
        <begin position="153"/>
        <end position="174"/>
    </location>
</feature>
<dbReference type="InterPro" id="IPR006461">
    <property type="entry name" value="PLAC_motif_containing"/>
</dbReference>
<protein>
    <submittedName>
        <fullName evidence="3">Protein PLANT CADMIUM RESISTANCE 7</fullName>
    </submittedName>
</protein>
<keyword evidence="4" id="KW-1185">Reference proteome</keyword>
<keyword evidence="2" id="KW-0812">Transmembrane</keyword>
<evidence type="ECO:0000256" key="2">
    <source>
        <dbReference type="SAM" id="Phobius"/>
    </source>
</evidence>
<proteinExistence type="predicted"/>
<dbReference type="InterPro" id="IPR042099">
    <property type="entry name" value="ANL_N_sf"/>
</dbReference>
<evidence type="ECO:0000256" key="1">
    <source>
        <dbReference type="SAM" id="MobiDB-lite"/>
    </source>
</evidence>
<dbReference type="Pfam" id="PF04749">
    <property type="entry name" value="PLAC8"/>
    <property type="match status" value="1"/>
</dbReference>
<evidence type="ECO:0000313" key="4">
    <source>
        <dbReference type="Proteomes" id="UP000516437"/>
    </source>
</evidence>
<keyword evidence="2" id="KW-0472">Membrane</keyword>
<evidence type="ECO:0000313" key="3">
    <source>
        <dbReference type="EMBL" id="KAB1212637.1"/>
    </source>
</evidence>
<keyword evidence="2" id="KW-1133">Transmembrane helix</keyword>
<dbReference type="SUPFAM" id="SSF56801">
    <property type="entry name" value="Acetyl-CoA synthetase-like"/>
    <property type="match status" value="1"/>
</dbReference>
<comment type="caution">
    <text evidence="3">The sequence shown here is derived from an EMBL/GenBank/DDBJ whole genome shotgun (WGS) entry which is preliminary data.</text>
</comment>
<accession>A0A6A1VL35</accession>
<dbReference type="PANTHER" id="PTHR15907">
    <property type="entry name" value="DUF614 FAMILY PROTEIN-RELATED"/>
    <property type="match status" value="1"/>
</dbReference>
<dbReference type="Proteomes" id="UP000516437">
    <property type="component" value="Chromosome 5"/>
</dbReference>
<feature type="region of interest" description="Disordered" evidence="1">
    <location>
        <begin position="150"/>
        <end position="176"/>
    </location>
</feature>
<name>A0A6A1VL35_9ROSI</name>
<reference evidence="3 4" key="1">
    <citation type="journal article" date="2019" name="Plant Biotechnol. J.">
        <title>The red bayberry genome and genetic basis of sex determination.</title>
        <authorList>
            <person name="Jia H.M."/>
            <person name="Jia H.J."/>
            <person name="Cai Q.L."/>
            <person name="Wang Y."/>
            <person name="Zhao H.B."/>
            <person name="Yang W.F."/>
            <person name="Wang G.Y."/>
            <person name="Li Y.H."/>
            <person name="Zhan D.L."/>
            <person name="Shen Y.T."/>
            <person name="Niu Q.F."/>
            <person name="Chang L."/>
            <person name="Qiu J."/>
            <person name="Zhao L."/>
            <person name="Xie H.B."/>
            <person name="Fu W.Y."/>
            <person name="Jin J."/>
            <person name="Li X.W."/>
            <person name="Jiao Y."/>
            <person name="Zhou C.C."/>
            <person name="Tu T."/>
            <person name="Chai C.Y."/>
            <person name="Gao J.L."/>
            <person name="Fan L.J."/>
            <person name="van de Weg E."/>
            <person name="Wang J.Y."/>
            <person name="Gao Z.S."/>
        </authorList>
    </citation>
    <scope>NUCLEOTIDE SEQUENCE [LARGE SCALE GENOMIC DNA]</scope>
    <source>
        <tissue evidence="3">Leaves</tissue>
    </source>
</reference>
<dbReference type="EMBL" id="RXIC02000023">
    <property type="protein sequence ID" value="KAB1212637.1"/>
    <property type="molecule type" value="Genomic_DNA"/>
</dbReference>
<sequence length="290" mass="31898">MPDDITLPQFVFQDAELYADKVAFVEAVTGKEVTYGDMTRDTRSFAKALRSLGLSTGENPFLGGNSWVVSITNMLCTTRIFCNFAEGNSWDHYTDCHIDRKKIKRRRKLTSLTNLGRIAICTIRIIIVVALVHAGGPMYPYNNDLKAAAAASQPPPPQAPPPYAQPPYPPPPYASQPTGEWSSGLYDCCNDTSNSCIVGCTICAALGNVGCACLYTMTYRSKLRGFYSLPEDPCGDCCVHFWCECCSLCQEYRELKARGLDPAIGWRANAERMNAAAMTAPPFVPSNMIR</sequence>
<dbReference type="NCBIfam" id="TIGR01571">
    <property type="entry name" value="A_thal_Cys_rich"/>
    <property type="match status" value="1"/>
</dbReference>
<dbReference type="Gene3D" id="3.40.50.12780">
    <property type="entry name" value="N-terminal domain of ligase-like"/>
    <property type="match status" value="1"/>
</dbReference>
<gene>
    <name evidence="3" type="ORF">CJ030_MR5G009679</name>
</gene>
<dbReference type="AlphaFoldDB" id="A0A6A1VL35"/>
<feature type="transmembrane region" description="Helical" evidence="2">
    <location>
        <begin position="115"/>
        <end position="136"/>
    </location>
</feature>